<dbReference type="KEGG" id="trz:GWP43_03340"/>
<dbReference type="GO" id="GO:0042256">
    <property type="term" value="P:cytosolic ribosome assembly"/>
    <property type="evidence" value="ECO:0007669"/>
    <property type="project" value="UniProtKB-UniRule"/>
</dbReference>
<sequence length="116" mass="13223">MEVNFEQAALTFGTILRDLKAESVVVLDLRQAHIWTDFFVIATISSGKQAGGLEGKIMEAAKEMQIEEYRTIRKSPDGDEWKLLDFGSIVVHLMSPTARKFYDLERLWYDSPNLLA</sequence>
<name>A0A6P1Y085_9SPIR</name>
<gene>
    <name evidence="2 3" type="primary">rsfS</name>
    <name evidence="3" type="ORF">GWP43_03340</name>
</gene>
<dbReference type="GO" id="GO:0017148">
    <property type="term" value="P:negative regulation of translation"/>
    <property type="evidence" value="ECO:0007669"/>
    <property type="project" value="UniProtKB-UniRule"/>
</dbReference>
<dbReference type="Proteomes" id="UP000464374">
    <property type="component" value="Chromosome"/>
</dbReference>
<dbReference type="Gene3D" id="3.30.460.10">
    <property type="entry name" value="Beta Polymerase, domain 2"/>
    <property type="match status" value="1"/>
</dbReference>
<comment type="subunit">
    <text evidence="2">Interacts with ribosomal protein uL14 (rplN).</text>
</comment>
<keyword evidence="2" id="KW-0810">Translation regulation</keyword>
<comment type="function">
    <text evidence="2">Functions as a ribosomal silencing factor. Interacts with ribosomal protein uL14 (rplN), blocking formation of intersubunit bridge B8. Prevents association of the 30S and 50S ribosomal subunits and the formation of functional ribosomes, thus repressing translation.</text>
</comment>
<dbReference type="PANTHER" id="PTHR21043">
    <property type="entry name" value="IOJAP SUPERFAMILY ORTHOLOG"/>
    <property type="match status" value="1"/>
</dbReference>
<accession>A0A6P1Y085</accession>
<evidence type="ECO:0000313" key="3">
    <source>
        <dbReference type="EMBL" id="QHX42643.1"/>
    </source>
</evidence>
<dbReference type="GO" id="GO:0043023">
    <property type="term" value="F:ribosomal large subunit binding"/>
    <property type="evidence" value="ECO:0007669"/>
    <property type="project" value="TreeGrafter"/>
</dbReference>
<dbReference type="EMBL" id="CP048020">
    <property type="protein sequence ID" value="QHX42643.1"/>
    <property type="molecule type" value="Genomic_DNA"/>
</dbReference>
<dbReference type="Pfam" id="PF02410">
    <property type="entry name" value="RsfS"/>
    <property type="match status" value="1"/>
</dbReference>
<evidence type="ECO:0000313" key="4">
    <source>
        <dbReference type="Proteomes" id="UP000464374"/>
    </source>
</evidence>
<evidence type="ECO:0000256" key="2">
    <source>
        <dbReference type="HAMAP-Rule" id="MF_01477"/>
    </source>
</evidence>
<protein>
    <recommendedName>
        <fullName evidence="2">Ribosomal silencing factor RsfS</fullName>
    </recommendedName>
</protein>
<dbReference type="GO" id="GO:0005737">
    <property type="term" value="C:cytoplasm"/>
    <property type="evidence" value="ECO:0007669"/>
    <property type="project" value="UniProtKB-SubCell"/>
</dbReference>
<evidence type="ECO:0000256" key="1">
    <source>
        <dbReference type="ARBA" id="ARBA00010574"/>
    </source>
</evidence>
<dbReference type="AlphaFoldDB" id="A0A6P1Y085"/>
<dbReference type="HAMAP" id="MF_01477">
    <property type="entry name" value="Iojap_RsfS"/>
    <property type="match status" value="1"/>
</dbReference>
<dbReference type="InterPro" id="IPR043519">
    <property type="entry name" value="NT_sf"/>
</dbReference>
<comment type="subcellular location">
    <subcellularLocation>
        <location evidence="2">Cytoplasm</location>
    </subcellularLocation>
</comment>
<dbReference type="SUPFAM" id="SSF81301">
    <property type="entry name" value="Nucleotidyltransferase"/>
    <property type="match status" value="1"/>
</dbReference>
<dbReference type="InterPro" id="IPR004394">
    <property type="entry name" value="Iojap/RsfS/C7orf30"/>
</dbReference>
<dbReference type="NCBIfam" id="TIGR00090">
    <property type="entry name" value="rsfS_iojap_ybeB"/>
    <property type="match status" value="1"/>
</dbReference>
<keyword evidence="2" id="KW-0963">Cytoplasm</keyword>
<dbReference type="RefSeq" id="WP_016522139.1">
    <property type="nucleotide sequence ID" value="NZ_CP048020.1"/>
</dbReference>
<dbReference type="PANTHER" id="PTHR21043:SF0">
    <property type="entry name" value="MITOCHONDRIAL ASSEMBLY OF RIBOSOMAL LARGE SUBUNIT PROTEIN 1"/>
    <property type="match status" value="1"/>
</dbReference>
<proteinExistence type="inferred from homology"/>
<dbReference type="GO" id="GO:0090071">
    <property type="term" value="P:negative regulation of ribosome biogenesis"/>
    <property type="evidence" value="ECO:0007669"/>
    <property type="project" value="UniProtKB-UniRule"/>
</dbReference>
<reference evidence="3 4" key="1">
    <citation type="submission" date="2020-01" db="EMBL/GenBank/DDBJ databases">
        <title>Complete genome sequence of a human oral phylogroup 1 Treponema sp. strain ATCC 700766, originally isolated from periodontitis dental plaque.</title>
        <authorList>
            <person name="Chan Y."/>
            <person name="Huo Y.-B."/>
            <person name="Yu X.-L."/>
            <person name="Zeng H."/>
            <person name="Leung W.-K."/>
            <person name="Watt R.M."/>
        </authorList>
    </citation>
    <scope>NUCLEOTIDE SEQUENCE [LARGE SCALE GENOMIC DNA]</scope>
    <source>
        <strain evidence="3 4">OMZ 804</strain>
    </source>
</reference>
<keyword evidence="2" id="KW-0678">Repressor</keyword>
<organism evidence="3 4">
    <name type="scientific">Treponema vincentii</name>
    <dbReference type="NCBI Taxonomy" id="69710"/>
    <lineage>
        <taxon>Bacteria</taxon>
        <taxon>Pseudomonadati</taxon>
        <taxon>Spirochaetota</taxon>
        <taxon>Spirochaetia</taxon>
        <taxon>Spirochaetales</taxon>
        <taxon>Treponemataceae</taxon>
        <taxon>Treponema</taxon>
    </lineage>
</organism>
<comment type="similarity">
    <text evidence="1 2">Belongs to the Iojap/RsfS family.</text>
</comment>